<feature type="transmembrane region" description="Helical" evidence="1">
    <location>
        <begin position="83"/>
        <end position="105"/>
    </location>
</feature>
<evidence type="ECO:0000313" key="4">
    <source>
        <dbReference type="Proteomes" id="UP001642409"/>
    </source>
</evidence>
<keyword evidence="1" id="KW-1133">Transmembrane helix</keyword>
<reference evidence="3 4" key="2">
    <citation type="submission" date="2024-07" db="EMBL/GenBank/DDBJ databases">
        <authorList>
            <person name="Akdeniz Z."/>
        </authorList>
    </citation>
    <scope>NUCLEOTIDE SEQUENCE [LARGE SCALE GENOMIC DNA]</scope>
</reference>
<proteinExistence type="predicted"/>
<gene>
    <name evidence="3" type="ORF">HINF_LOCUS25324</name>
    <name evidence="2" type="ORF">HINF_LOCUS28788</name>
</gene>
<feature type="transmembrane region" description="Helical" evidence="1">
    <location>
        <begin position="111"/>
        <end position="137"/>
    </location>
</feature>
<dbReference type="AlphaFoldDB" id="A0AA86UI91"/>
<dbReference type="EMBL" id="CATOUU010000687">
    <property type="protein sequence ID" value="CAI9941143.1"/>
    <property type="molecule type" value="Genomic_DNA"/>
</dbReference>
<reference evidence="2" key="1">
    <citation type="submission" date="2023-06" db="EMBL/GenBank/DDBJ databases">
        <authorList>
            <person name="Kurt Z."/>
        </authorList>
    </citation>
    <scope>NUCLEOTIDE SEQUENCE</scope>
</reference>
<feature type="transmembrane region" description="Helical" evidence="1">
    <location>
        <begin position="46"/>
        <end position="71"/>
    </location>
</feature>
<name>A0AA86UI91_9EUKA</name>
<accession>A0AA86UI91</accession>
<keyword evidence="1" id="KW-0472">Membrane</keyword>
<evidence type="ECO:0000313" key="2">
    <source>
        <dbReference type="EMBL" id="CAI9941143.1"/>
    </source>
</evidence>
<sequence length="147" mass="16550">MVQMKIIQKDFLKTPSKIIRRSYVMVAVLCACETLAFVGWESTKAIPCVVVVLVFVANFFLALSTSSSIAFDFHQREDYRQQIFATLVPTFILQNILVVYLVLVIQQLNGGTLWISVPLVEGLWAFVWVLAIVIGVLQAKTQFAHLT</sequence>
<evidence type="ECO:0000256" key="1">
    <source>
        <dbReference type="SAM" id="Phobius"/>
    </source>
</evidence>
<protein>
    <submittedName>
        <fullName evidence="3">Hypothetical_protein</fullName>
    </submittedName>
</protein>
<dbReference type="Proteomes" id="UP001642409">
    <property type="component" value="Unassembled WGS sequence"/>
</dbReference>
<keyword evidence="1" id="KW-0812">Transmembrane</keyword>
<feature type="transmembrane region" description="Helical" evidence="1">
    <location>
        <begin position="21"/>
        <end position="40"/>
    </location>
</feature>
<comment type="caution">
    <text evidence="2">The sequence shown here is derived from an EMBL/GenBank/DDBJ whole genome shotgun (WGS) entry which is preliminary data.</text>
</comment>
<organism evidence="2">
    <name type="scientific">Hexamita inflata</name>
    <dbReference type="NCBI Taxonomy" id="28002"/>
    <lineage>
        <taxon>Eukaryota</taxon>
        <taxon>Metamonada</taxon>
        <taxon>Diplomonadida</taxon>
        <taxon>Hexamitidae</taxon>
        <taxon>Hexamitinae</taxon>
        <taxon>Hexamita</taxon>
    </lineage>
</organism>
<evidence type="ECO:0000313" key="3">
    <source>
        <dbReference type="EMBL" id="CAL6016055.1"/>
    </source>
</evidence>
<dbReference type="PROSITE" id="PS51257">
    <property type="entry name" value="PROKAR_LIPOPROTEIN"/>
    <property type="match status" value="1"/>
</dbReference>
<keyword evidence="4" id="KW-1185">Reference proteome</keyword>
<dbReference type="EMBL" id="CAXDID020000075">
    <property type="protein sequence ID" value="CAL6016055.1"/>
    <property type="molecule type" value="Genomic_DNA"/>
</dbReference>